<keyword evidence="1" id="KW-1133">Transmembrane helix</keyword>
<name>A0ABV6KTZ5_9BACI</name>
<sequence>MVSIQDALTLAINFGMFTLTFVGVVVAIVTLVKKDK</sequence>
<keyword evidence="1" id="KW-0472">Membrane</keyword>
<gene>
    <name evidence="2" type="ORF">ACFFHF_16485</name>
</gene>
<evidence type="ECO:0000256" key="1">
    <source>
        <dbReference type="SAM" id="Phobius"/>
    </source>
</evidence>
<protein>
    <submittedName>
        <fullName evidence="2">Holin-like toxin</fullName>
    </submittedName>
</protein>
<evidence type="ECO:0000313" key="2">
    <source>
        <dbReference type="EMBL" id="MFC0476801.1"/>
    </source>
</evidence>
<keyword evidence="3" id="KW-1185">Reference proteome</keyword>
<dbReference type="Proteomes" id="UP001589738">
    <property type="component" value="Unassembled WGS sequence"/>
</dbReference>
<evidence type="ECO:0000313" key="3">
    <source>
        <dbReference type="Proteomes" id="UP001589738"/>
    </source>
</evidence>
<keyword evidence="1" id="KW-0812">Transmembrane</keyword>
<proteinExistence type="predicted"/>
<reference evidence="2 3" key="1">
    <citation type="submission" date="2024-09" db="EMBL/GenBank/DDBJ databases">
        <authorList>
            <person name="Sun Q."/>
            <person name="Mori K."/>
        </authorList>
    </citation>
    <scope>NUCLEOTIDE SEQUENCE [LARGE SCALE GENOMIC DNA]</scope>
    <source>
        <strain evidence="2 3">CGMCC 1.9126</strain>
    </source>
</reference>
<organism evidence="2 3">
    <name type="scientific">Robertmurraya beringensis</name>
    <dbReference type="NCBI Taxonomy" id="641660"/>
    <lineage>
        <taxon>Bacteria</taxon>
        <taxon>Bacillati</taxon>
        <taxon>Bacillota</taxon>
        <taxon>Bacilli</taxon>
        <taxon>Bacillales</taxon>
        <taxon>Bacillaceae</taxon>
        <taxon>Robertmurraya</taxon>
    </lineage>
</organism>
<dbReference type="InterPro" id="IPR031616">
    <property type="entry name" value="BsrE-like"/>
</dbReference>
<dbReference type="Pfam" id="PF16935">
    <property type="entry name" value="Hol_Tox"/>
    <property type="match status" value="1"/>
</dbReference>
<comment type="caution">
    <text evidence="2">The sequence shown here is derived from an EMBL/GenBank/DDBJ whole genome shotgun (WGS) entry which is preliminary data.</text>
</comment>
<dbReference type="EMBL" id="JBHLUU010000112">
    <property type="protein sequence ID" value="MFC0476801.1"/>
    <property type="molecule type" value="Genomic_DNA"/>
</dbReference>
<feature type="transmembrane region" description="Helical" evidence="1">
    <location>
        <begin position="12"/>
        <end position="32"/>
    </location>
</feature>
<accession>A0ABV6KTZ5</accession>
<dbReference type="RefSeq" id="WP_377058617.1">
    <property type="nucleotide sequence ID" value="NZ_JBHLUU010000112.1"/>
</dbReference>